<name>A0A382ZUF0_9ZZZZ</name>
<dbReference type="GO" id="GO:0005737">
    <property type="term" value="C:cytoplasm"/>
    <property type="evidence" value="ECO:0007669"/>
    <property type="project" value="InterPro"/>
</dbReference>
<dbReference type="AlphaFoldDB" id="A0A382ZUF0"/>
<evidence type="ECO:0000313" key="2">
    <source>
        <dbReference type="EMBL" id="SVD98655.1"/>
    </source>
</evidence>
<reference evidence="2" key="1">
    <citation type="submission" date="2018-05" db="EMBL/GenBank/DDBJ databases">
        <authorList>
            <person name="Lanie J.A."/>
            <person name="Ng W.-L."/>
            <person name="Kazmierczak K.M."/>
            <person name="Andrzejewski T.M."/>
            <person name="Davidsen T.M."/>
            <person name="Wayne K.J."/>
            <person name="Tettelin H."/>
            <person name="Glass J.I."/>
            <person name="Rusch D."/>
            <person name="Podicherti R."/>
            <person name="Tsui H.-C.T."/>
            <person name="Winkler M.E."/>
        </authorList>
    </citation>
    <scope>NUCLEOTIDE SEQUENCE</scope>
</reference>
<feature type="non-terminal residue" evidence="2">
    <location>
        <position position="100"/>
    </location>
</feature>
<feature type="non-terminal residue" evidence="2">
    <location>
        <position position="1"/>
    </location>
</feature>
<dbReference type="PANTHER" id="PTHR10472:SF5">
    <property type="entry name" value="D-AMINOACYL-TRNA DEACYLASE 1"/>
    <property type="match status" value="1"/>
</dbReference>
<dbReference type="InterPro" id="IPR003732">
    <property type="entry name" value="Daa-tRNA_deacyls_DTD"/>
</dbReference>
<evidence type="ECO:0008006" key="3">
    <source>
        <dbReference type="Google" id="ProtNLM"/>
    </source>
</evidence>
<sequence>VAKGDSEKDADYLTDRIAGFRIFNDEDGKMNLSIRDVNGAALVVSQFTLAGDWRKGRRPSFTSAATPEEGKRLYEYFCGQLRQLEVPVQTGEFGAKMDVS</sequence>
<comment type="similarity">
    <text evidence="1">Belongs to the DTD family.</text>
</comment>
<dbReference type="GO" id="GO:0051500">
    <property type="term" value="F:D-tyrosyl-tRNA(Tyr) deacylase activity"/>
    <property type="evidence" value="ECO:0007669"/>
    <property type="project" value="TreeGrafter"/>
</dbReference>
<dbReference type="NCBIfam" id="TIGR00256">
    <property type="entry name" value="D-aminoacyl-tRNA deacylase"/>
    <property type="match status" value="1"/>
</dbReference>
<dbReference type="Pfam" id="PF02580">
    <property type="entry name" value="Tyr_Deacylase"/>
    <property type="match status" value="1"/>
</dbReference>
<gene>
    <name evidence="2" type="ORF">METZ01_LOCUS451509</name>
</gene>
<protein>
    <recommendedName>
        <fullName evidence="3">D-aminoacyl-tRNA deacylase</fullName>
    </recommendedName>
</protein>
<dbReference type="InterPro" id="IPR023509">
    <property type="entry name" value="DTD-like_sf"/>
</dbReference>
<proteinExistence type="inferred from homology"/>
<dbReference type="EMBL" id="UINC01186435">
    <property type="protein sequence ID" value="SVD98655.1"/>
    <property type="molecule type" value="Genomic_DNA"/>
</dbReference>
<organism evidence="2">
    <name type="scientific">marine metagenome</name>
    <dbReference type="NCBI Taxonomy" id="408172"/>
    <lineage>
        <taxon>unclassified sequences</taxon>
        <taxon>metagenomes</taxon>
        <taxon>ecological metagenomes</taxon>
    </lineage>
</organism>
<dbReference type="Gene3D" id="3.50.80.10">
    <property type="entry name" value="D-tyrosyl-tRNA(Tyr) deacylase"/>
    <property type="match status" value="1"/>
</dbReference>
<evidence type="ECO:0000256" key="1">
    <source>
        <dbReference type="ARBA" id="ARBA00009673"/>
    </source>
</evidence>
<dbReference type="SUPFAM" id="SSF69500">
    <property type="entry name" value="DTD-like"/>
    <property type="match status" value="1"/>
</dbReference>
<dbReference type="PANTHER" id="PTHR10472">
    <property type="entry name" value="D-TYROSYL-TRNA TYR DEACYLASE"/>
    <property type="match status" value="1"/>
</dbReference>
<accession>A0A382ZUF0</accession>